<evidence type="ECO:0000313" key="2">
    <source>
        <dbReference type="Proteomes" id="UP000053766"/>
    </source>
</evidence>
<dbReference type="OrthoDB" id="5872736at2759"/>
<protein>
    <submittedName>
        <fullName evidence="1">Uncharacterized protein</fullName>
    </submittedName>
</protein>
<reference evidence="1 2" key="1">
    <citation type="submission" date="2013-11" db="EMBL/GenBank/DDBJ databases">
        <title>Draft genome of the bovine lungworm Dictyocaulus viviparus.</title>
        <authorList>
            <person name="Mitreva M."/>
        </authorList>
    </citation>
    <scope>NUCLEOTIDE SEQUENCE [LARGE SCALE GENOMIC DNA]</scope>
    <source>
        <strain evidence="1 2">HannoverDv2000</strain>
    </source>
</reference>
<reference evidence="2" key="2">
    <citation type="journal article" date="2016" name="Sci. Rep.">
        <title>Dictyocaulus viviparus genome, variome and transcriptome elucidate lungworm biology and support future intervention.</title>
        <authorList>
            <person name="McNulty S.N."/>
            <person name="Strube C."/>
            <person name="Rosa B.A."/>
            <person name="Martin J.C."/>
            <person name="Tyagi R."/>
            <person name="Choi Y.J."/>
            <person name="Wang Q."/>
            <person name="Hallsworth Pepin K."/>
            <person name="Zhang X."/>
            <person name="Ozersky P."/>
            <person name="Wilson R.K."/>
            <person name="Sternberg P.W."/>
            <person name="Gasser R.B."/>
            <person name="Mitreva M."/>
        </authorList>
    </citation>
    <scope>NUCLEOTIDE SEQUENCE [LARGE SCALE GENOMIC DNA]</scope>
    <source>
        <strain evidence="2">HannoverDv2000</strain>
    </source>
</reference>
<dbReference type="AlphaFoldDB" id="A0A0D8X9W3"/>
<sequence length="159" mass="18085">MSGSRMKDFCCYDFLVYIVRLSECSAVKVLNVLRPYLDEMENVNTTIIPHSEYQFSSRIRFDDSDDAVMTATLPYDASVTTAIDYADIGDHEITKSVMKLKTTLSLELDDSEQRKYSTEEVHRTMAKSSSIQINDDGNLETICSTQNETTMCNEQCDLE</sequence>
<gene>
    <name evidence="1" type="ORF">DICVIV_12674</name>
</gene>
<keyword evidence="2" id="KW-1185">Reference proteome</keyword>
<dbReference type="EMBL" id="KN716845">
    <property type="protein sequence ID" value="KJH41353.1"/>
    <property type="molecule type" value="Genomic_DNA"/>
</dbReference>
<accession>A0A0D8X9W3</accession>
<evidence type="ECO:0000313" key="1">
    <source>
        <dbReference type="EMBL" id="KJH41353.1"/>
    </source>
</evidence>
<proteinExistence type="predicted"/>
<name>A0A0D8X9W3_DICVI</name>
<organism evidence="1 2">
    <name type="scientific">Dictyocaulus viviparus</name>
    <name type="common">Bovine lungworm</name>
    <dbReference type="NCBI Taxonomy" id="29172"/>
    <lineage>
        <taxon>Eukaryota</taxon>
        <taxon>Metazoa</taxon>
        <taxon>Ecdysozoa</taxon>
        <taxon>Nematoda</taxon>
        <taxon>Chromadorea</taxon>
        <taxon>Rhabditida</taxon>
        <taxon>Rhabditina</taxon>
        <taxon>Rhabditomorpha</taxon>
        <taxon>Strongyloidea</taxon>
        <taxon>Metastrongylidae</taxon>
        <taxon>Dictyocaulus</taxon>
    </lineage>
</organism>
<dbReference type="Proteomes" id="UP000053766">
    <property type="component" value="Unassembled WGS sequence"/>
</dbReference>